<dbReference type="InterPro" id="IPR006059">
    <property type="entry name" value="SBP"/>
</dbReference>
<proteinExistence type="predicted"/>
<dbReference type="InterPro" id="IPR050490">
    <property type="entry name" value="Bact_solute-bd_prot1"/>
</dbReference>
<feature type="chain" id="PRO_5040885510" evidence="2">
    <location>
        <begin position="30"/>
        <end position="530"/>
    </location>
</feature>
<dbReference type="AlphaFoldDB" id="A0A9X4QQT3"/>
<dbReference type="SUPFAM" id="SSF53850">
    <property type="entry name" value="Periplasmic binding protein-like II"/>
    <property type="match status" value="1"/>
</dbReference>
<feature type="compositionally biased region" description="Low complexity" evidence="1">
    <location>
        <begin position="25"/>
        <end position="55"/>
    </location>
</feature>
<dbReference type="PANTHER" id="PTHR43649:SF17">
    <property type="entry name" value="ABC TRANSPORTER SOLUTE BINDING PROTEIN-SUGAR TRANSPORT"/>
    <property type="match status" value="1"/>
</dbReference>
<dbReference type="PROSITE" id="PS51257">
    <property type="entry name" value="PROKAR_LIPOPROTEIN"/>
    <property type="match status" value="1"/>
</dbReference>
<feature type="signal peptide" evidence="2">
    <location>
        <begin position="1"/>
        <end position="29"/>
    </location>
</feature>
<comment type="caution">
    <text evidence="4">The sequence shown here is derived from an EMBL/GenBank/DDBJ whole genome shotgun (WGS) entry which is preliminary data.</text>
</comment>
<dbReference type="Pfam" id="PF01547">
    <property type="entry name" value="SBP_bac_1"/>
    <property type="match status" value="1"/>
</dbReference>
<dbReference type="RefSeq" id="WP_277568660.1">
    <property type="nucleotide sequence ID" value="NZ_JAPDHZ010000008.1"/>
</dbReference>
<keyword evidence="2" id="KW-0732">Signal</keyword>
<sequence>MKNVRGLMAIGLAATMAVMAGCSSNSSNASNEPASPGASADSTASATASATAAPSAEHKPDTSKAVALKMYLIGDPPKDLGLVYDEINKKMKSDINATIEPIFLSWGDYLQKYPLLFATGEDFDLVFSADWVKYGAQADKGAYLELTQEMLETYMPKTVQEMPKDAWDQVKVKNKIYMVPASTKEFSHTVVGVRGDLREKYNIPPLKTMDDFEKYLDAIAKNEPGLVPFDEGVNGYALFDQLVYTKLTPKFIISNSLVTVDLKDPSGKLVDIAQTPEYLAFAQKMVDWNKKGYWSKNAMVNKTLIKDAFLAGKSASMASNITNMSQAVTTANQTHPEWKVEMFDLYNGAPTYVNPYVGGGMSINANSKNPERALMALELLRNDEEYFNLTTYGIAGKHYELTDDNRIRELGGAESGFKIDSASPWGWRTPAMVKPLVDEPAEVAAIRATWEKTAVTNPLLNFVFDTTNVKNELAAIKNVRDQYMLPITFGDVSDPAEAIKTLNAKFKEAGLDKVKAEAQKQIDEFLKNNQ</sequence>
<dbReference type="Gene3D" id="3.40.190.10">
    <property type="entry name" value="Periplasmic binding protein-like II"/>
    <property type="match status" value="2"/>
</dbReference>
<evidence type="ECO:0000313" key="5">
    <source>
        <dbReference type="Proteomes" id="UP001153387"/>
    </source>
</evidence>
<dbReference type="EMBL" id="JAPDHZ010000008">
    <property type="protein sequence ID" value="MDG0794946.1"/>
    <property type="molecule type" value="Genomic_DNA"/>
</dbReference>
<dbReference type="Pfam" id="PF12010">
    <property type="entry name" value="DUF3502"/>
    <property type="match status" value="1"/>
</dbReference>
<name>A0A9X4QQT3_9BACL</name>
<feature type="domain" description="DUF3502" evidence="3">
    <location>
        <begin position="458"/>
        <end position="527"/>
    </location>
</feature>
<keyword evidence="5" id="KW-1185">Reference proteome</keyword>
<evidence type="ECO:0000256" key="2">
    <source>
        <dbReference type="SAM" id="SignalP"/>
    </source>
</evidence>
<dbReference type="InterPro" id="IPR022627">
    <property type="entry name" value="DUF3502"/>
</dbReference>
<evidence type="ECO:0000256" key="1">
    <source>
        <dbReference type="SAM" id="MobiDB-lite"/>
    </source>
</evidence>
<evidence type="ECO:0000259" key="3">
    <source>
        <dbReference type="Pfam" id="PF12010"/>
    </source>
</evidence>
<protein>
    <submittedName>
        <fullName evidence="4">ABC transporter substrate-binding protein</fullName>
    </submittedName>
</protein>
<accession>A0A9X4QQT3</accession>
<gene>
    <name evidence="4" type="ORF">OMP38_32050</name>
</gene>
<dbReference type="PANTHER" id="PTHR43649">
    <property type="entry name" value="ARABINOSE-BINDING PROTEIN-RELATED"/>
    <property type="match status" value="1"/>
</dbReference>
<organism evidence="4 5">
    <name type="scientific">Cohnella ginsengisoli</name>
    <dbReference type="NCBI Taxonomy" id="425004"/>
    <lineage>
        <taxon>Bacteria</taxon>
        <taxon>Bacillati</taxon>
        <taxon>Bacillota</taxon>
        <taxon>Bacilli</taxon>
        <taxon>Bacillales</taxon>
        <taxon>Paenibacillaceae</taxon>
        <taxon>Cohnella</taxon>
    </lineage>
</organism>
<feature type="region of interest" description="Disordered" evidence="1">
    <location>
        <begin position="25"/>
        <end position="61"/>
    </location>
</feature>
<reference evidence="4 5" key="1">
    <citation type="submission" date="2022-10" db="EMBL/GenBank/DDBJ databases">
        <title>Comparative genomic analysis of Cohnella hashimotonis sp. nov., isolated from the International Space Station.</title>
        <authorList>
            <person name="Simpson A."/>
            <person name="Venkateswaran K."/>
        </authorList>
    </citation>
    <scope>NUCLEOTIDE SEQUENCE [LARGE SCALE GENOMIC DNA]</scope>
    <source>
        <strain evidence="4 5">DSM 18997</strain>
    </source>
</reference>
<evidence type="ECO:0000313" key="4">
    <source>
        <dbReference type="EMBL" id="MDG0794946.1"/>
    </source>
</evidence>
<dbReference type="Proteomes" id="UP001153387">
    <property type="component" value="Unassembled WGS sequence"/>
</dbReference>